<dbReference type="GO" id="GO:0034605">
    <property type="term" value="P:cellular response to heat"/>
    <property type="evidence" value="ECO:0007669"/>
    <property type="project" value="TreeGrafter"/>
</dbReference>
<dbReference type="Gene3D" id="3.40.50.300">
    <property type="entry name" value="P-loop containing nucleotide triphosphate hydrolases"/>
    <property type="match status" value="3"/>
</dbReference>
<evidence type="ECO:0000313" key="4">
    <source>
        <dbReference type="EMBL" id="RLN45020.1"/>
    </source>
</evidence>
<dbReference type="PANTHER" id="PTHR11638">
    <property type="entry name" value="ATP-DEPENDENT CLP PROTEASE"/>
    <property type="match status" value="1"/>
</dbReference>
<dbReference type="SUPFAM" id="SSF52540">
    <property type="entry name" value="P-loop containing nucleoside triphosphate hydrolases"/>
    <property type="match status" value="2"/>
</dbReference>
<dbReference type="InterPro" id="IPR050130">
    <property type="entry name" value="ClpA_ClpB"/>
</dbReference>
<dbReference type="Pfam" id="PF13671">
    <property type="entry name" value="AAA_33"/>
    <property type="match status" value="1"/>
</dbReference>
<feature type="domain" description="ClpA/ClpB AAA lid" evidence="3">
    <location>
        <begin position="145"/>
        <end position="230"/>
    </location>
</feature>
<dbReference type="GO" id="GO:0005737">
    <property type="term" value="C:cytoplasm"/>
    <property type="evidence" value="ECO:0007669"/>
    <property type="project" value="TreeGrafter"/>
</dbReference>
<dbReference type="PANTHER" id="PTHR11638:SF18">
    <property type="entry name" value="HEAT SHOCK PROTEIN 104"/>
    <property type="match status" value="1"/>
</dbReference>
<dbReference type="GO" id="GO:0005524">
    <property type="term" value="F:ATP binding"/>
    <property type="evidence" value="ECO:0007669"/>
    <property type="project" value="UniProtKB-KW"/>
</dbReference>
<name>A0A3R7GAZ6_9STRA</name>
<dbReference type="InterPro" id="IPR041546">
    <property type="entry name" value="ClpA/ClpB_AAA_lid"/>
</dbReference>
<proteinExistence type="predicted"/>
<evidence type="ECO:0000256" key="1">
    <source>
        <dbReference type="ARBA" id="ARBA00022741"/>
    </source>
</evidence>
<keyword evidence="2" id="KW-0067">ATP-binding</keyword>
<dbReference type="EMBL" id="MBAD02002732">
    <property type="protein sequence ID" value="RLN45020.1"/>
    <property type="molecule type" value="Genomic_DNA"/>
</dbReference>
<dbReference type="AlphaFoldDB" id="A0A3R7GAZ6"/>
<gene>
    <name evidence="4" type="ORF">BBJ29_003913</name>
</gene>
<evidence type="ECO:0000256" key="2">
    <source>
        <dbReference type="ARBA" id="ARBA00022840"/>
    </source>
</evidence>
<accession>A0A3R7GAZ6</accession>
<protein>
    <recommendedName>
        <fullName evidence="3">ClpA/ClpB AAA lid domain-containing protein</fullName>
    </recommendedName>
</protein>
<reference evidence="4 5" key="1">
    <citation type="submission" date="2018-07" db="EMBL/GenBank/DDBJ databases">
        <title>Genome sequencing of oomycete isolates from Chile give support for New Zealand origin for Phytophthora kernoviae and make available the first Nothophytophthora sp. genome.</title>
        <authorList>
            <person name="Studholme D.J."/>
            <person name="Sanfuentes E."/>
            <person name="Panda P."/>
            <person name="Hill R."/>
            <person name="Sambles C."/>
            <person name="Grant M."/>
            <person name="Williams N.M."/>
            <person name="Mcdougal R.L."/>
        </authorList>
    </citation>
    <scope>NUCLEOTIDE SEQUENCE [LARGE SCALE GENOMIC DNA]</scope>
    <source>
        <strain evidence="4">Chile7</strain>
    </source>
</reference>
<dbReference type="InterPro" id="IPR027417">
    <property type="entry name" value="P-loop_NTPase"/>
</dbReference>
<comment type="caution">
    <text evidence="4">The sequence shown here is derived from an EMBL/GenBank/DDBJ whole genome shotgun (WGS) entry which is preliminary data.</text>
</comment>
<evidence type="ECO:0000313" key="5">
    <source>
        <dbReference type="Proteomes" id="UP000284657"/>
    </source>
</evidence>
<dbReference type="GO" id="GO:0016887">
    <property type="term" value="F:ATP hydrolysis activity"/>
    <property type="evidence" value="ECO:0007669"/>
    <property type="project" value="TreeGrafter"/>
</dbReference>
<evidence type="ECO:0000259" key="3">
    <source>
        <dbReference type="Pfam" id="PF17871"/>
    </source>
</evidence>
<organism evidence="4 5">
    <name type="scientific">Phytophthora kernoviae</name>
    <dbReference type="NCBI Taxonomy" id="325452"/>
    <lineage>
        <taxon>Eukaryota</taxon>
        <taxon>Sar</taxon>
        <taxon>Stramenopiles</taxon>
        <taxon>Oomycota</taxon>
        <taxon>Peronosporomycetes</taxon>
        <taxon>Peronosporales</taxon>
        <taxon>Peronosporaceae</taxon>
        <taxon>Phytophthora</taxon>
    </lineage>
</organism>
<keyword evidence="1" id="KW-0547">Nucleotide-binding</keyword>
<dbReference type="Proteomes" id="UP000284657">
    <property type="component" value="Unassembled WGS sequence"/>
</dbReference>
<dbReference type="Pfam" id="PF17871">
    <property type="entry name" value="AAA_lid_9"/>
    <property type="match status" value="1"/>
</dbReference>
<sequence length="385" mass="43683">MRKDIRGTHLAVVTGLFKADQMDENQVKNPVQYIRGGRPVTNANTEETYDALNKYGQDIADLAERLKEVKLSDGKIILFIDERHLILGAGQTSGAMDVANLLNLMLARGELRCIGATTLDEYRQHLEKEKVFERRFQQVLVKMLSVPDAVSILRGLKERYESHHGVQILGAAIIATASLADRYIKERFMPAKIIDIIDEACANLQVETTALAKEKDAISKQRIKKAQEGLTNIQDELKLLILCHRVEKGEGSYEEGLYSPEVTSRTYDVVLTESVKHLRQGERVIVDATFRDPVQRQKFVAAARNEGALFAFIMCECNREIIRGRMLARKNDLSDATWDVYENMEKAWAFPELETMAECSVVNTEKEKELTLRRAQLFLRKIGLL</sequence>